<dbReference type="GO" id="GO:0015031">
    <property type="term" value="P:protein transport"/>
    <property type="evidence" value="ECO:0007669"/>
    <property type="project" value="TreeGrafter"/>
</dbReference>
<dbReference type="InterPro" id="IPR050357">
    <property type="entry name" value="Arrestin_domain-protein"/>
</dbReference>
<dbReference type="AlphaFoldDB" id="A0AAV2ZLR1"/>
<dbReference type="InterPro" id="IPR014752">
    <property type="entry name" value="Arrestin-like_C"/>
</dbReference>
<reference evidence="1" key="1">
    <citation type="submission" date="2022-11" db="EMBL/GenBank/DDBJ databases">
        <authorList>
            <person name="Morgan W.R."/>
            <person name="Tartar A."/>
        </authorList>
    </citation>
    <scope>NUCLEOTIDE SEQUENCE</scope>
    <source>
        <strain evidence="1">ARSEF 373</strain>
    </source>
</reference>
<dbReference type="EMBL" id="DAKRPA010000001">
    <property type="protein sequence ID" value="DBA05264.1"/>
    <property type="molecule type" value="Genomic_DNA"/>
</dbReference>
<dbReference type="SUPFAM" id="SSF81296">
    <property type="entry name" value="E set domains"/>
    <property type="match status" value="1"/>
</dbReference>
<protein>
    <recommendedName>
        <fullName evidence="3">Arrestin-like N-terminal domain-containing protein</fullName>
    </recommendedName>
</protein>
<gene>
    <name evidence="1" type="ORF">N0F65_007426</name>
</gene>
<dbReference type="Gene3D" id="2.60.40.640">
    <property type="match status" value="2"/>
</dbReference>
<accession>A0AAV2ZLR1</accession>
<dbReference type="PANTHER" id="PTHR11188">
    <property type="entry name" value="ARRESTIN DOMAIN CONTAINING PROTEIN"/>
    <property type="match status" value="1"/>
</dbReference>
<name>A0AAV2ZLR1_9STRA</name>
<evidence type="ECO:0000313" key="2">
    <source>
        <dbReference type="Proteomes" id="UP001146120"/>
    </source>
</evidence>
<dbReference type="InterPro" id="IPR014756">
    <property type="entry name" value="Ig_E-set"/>
</dbReference>
<comment type="caution">
    <text evidence="1">The sequence shown here is derived from an EMBL/GenBank/DDBJ whole genome shotgun (WGS) entry which is preliminary data.</text>
</comment>
<organism evidence="1 2">
    <name type="scientific">Lagenidium giganteum</name>
    <dbReference type="NCBI Taxonomy" id="4803"/>
    <lineage>
        <taxon>Eukaryota</taxon>
        <taxon>Sar</taxon>
        <taxon>Stramenopiles</taxon>
        <taxon>Oomycota</taxon>
        <taxon>Peronosporomycetes</taxon>
        <taxon>Pythiales</taxon>
        <taxon>Pythiaceae</taxon>
    </lineage>
</organism>
<dbReference type="GO" id="GO:0005737">
    <property type="term" value="C:cytoplasm"/>
    <property type="evidence" value="ECO:0007669"/>
    <property type="project" value="TreeGrafter"/>
</dbReference>
<dbReference type="PANTHER" id="PTHR11188:SF17">
    <property type="entry name" value="FI21816P1"/>
    <property type="match status" value="1"/>
</dbReference>
<proteinExistence type="predicted"/>
<evidence type="ECO:0008006" key="3">
    <source>
        <dbReference type="Google" id="ProtNLM"/>
    </source>
</evidence>
<dbReference type="Proteomes" id="UP001146120">
    <property type="component" value="Unassembled WGS sequence"/>
</dbReference>
<evidence type="ECO:0000313" key="1">
    <source>
        <dbReference type="EMBL" id="DBA05264.1"/>
    </source>
</evidence>
<keyword evidence="2" id="KW-1185">Reference proteome</keyword>
<reference evidence="1" key="2">
    <citation type="journal article" date="2023" name="Microbiol Resour">
        <title>Decontamination and Annotation of the Draft Genome Sequence of the Oomycete Lagenidium giganteum ARSEF 373.</title>
        <authorList>
            <person name="Morgan W.R."/>
            <person name="Tartar A."/>
        </authorList>
    </citation>
    <scope>NUCLEOTIDE SEQUENCE</scope>
    <source>
        <strain evidence="1">ARSEF 373</strain>
    </source>
</reference>
<sequence length="236" mass="26333">MTDSTIAAAEHTFLFEFELPTDLPGSFHLASFAENGIRDLDAHIEFILTASVEVDGWTASDLECSEQITVHSTHSSATKPVEQSVTEQVRFLCCLIRGTCHVRLGMDKDTYHLEDIAQIQCHVANNSFVDVNYLRCFLWQDLTLDLNGRARRFSRQMTWAMFPGVRAGTILHVPQGMKIHAQTDQGEMNVTTHGKLVQCAYRVEMECSIPLCPDVILQLPVTVVAHDTSKPSLSIA</sequence>